<evidence type="ECO:0000313" key="2">
    <source>
        <dbReference type="Proteomes" id="UP001178461"/>
    </source>
</evidence>
<protein>
    <submittedName>
        <fullName evidence="1">Uncharacterized protein</fullName>
    </submittedName>
</protein>
<dbReference type="EMBL" id="OX395130">
    <property type="protein sequence ID" value="CAI5775591.1"/>
    <property type="molecule type" value="Genomic_DNA"/>
</dbReference>
<dbReference type="AlphaFoldDB" id="A0AA35KDJ4"/>
<keyword evidence="2" id="KW-1185">Reference proteome</keyword>
<proteinExistence type="predicted"/>
<name>A0AA35KDJ4_9SAUR</name>
<reference evidence="1" key="1">
    <citation type="submission" date="2022-12" db="EMBL/GenBank/DDBJ databases">
        <authorList>
            <person name="Alioto T."/>
            <person name="Alioto T."/>
            <person name="Gomez Garrido J."/>
        </authorList>
    </citation>
    <scope>NUCLEOTIDE SEQUENCE</scope>
</reference>
<accession>A0AA35KDJ4</accession>
<organism evidence="1 2">
    <name type="scientific">Podarcis lilfordi</name>
    <name type="common">Lilford's wall lizard</name>
    <dbReference type="NCBI Taxonomy" id="74358"/>
    <lineage>
        <taxon>Eukaryota</taxon>
        <taxon>Metazoa</taxon>
        <taxon>Chordata</taxon>
        <taxon>Craniata</taxon>
        <taxon>Vertebrata</taxon>
        <taxon>Euteleostomi</taxon>
        <taxon>Lepidosauria</taxon>
        <taxon>Squamata</taxon>
        <taxon>Bifurcata</taxon>
        <taxon>Unidentata</taxon>
        <taxon>Episquamata</taxon>
        <taxon>Laterata</taxon>
        <taxon>Lacertibaenia</taxon>
        <taxon>Lacertidae</taxon>
        <taxon>Podarcis</taxon>
    </lineage>
</organism>
<gene>
    <name evidence="1" type="ORF">PODLI_1B029228</name>
</gene>
<dbReference type="Proteomes" id="UP001178461">
    <property type="component" value="Chromosome 5"/>
</dbReference>
<sequence length="101" mass="11434">MPKADFCMCQQFHWLSPKPVSFRCCRCRVLQPDTLIHRCTRLTGINVGSLGFLQWLKGLALDSWPLLSKSDHSSKAVVMLSYVQKFHCLGILLRKVNSAAV</sequence>
<evidence type="ECO:0000313" key="1">
    <source>
        <dbReference type="EMBL" id="CAI5775591.1"/>
    </source>
</evidence>